<accession>U5T2E6</accession>
<dbReference type="Gene3D" id="3.30.1330.60">
    <property type="entry name" value="OmpA-like domain"/>
    <property type="match status" value="1"/>
</dbReference>
<dbReference type="Proteomes" id="UP000017640">
    <property type="component" value="Chromosome"/>
</dbReference>
<dbReference type="GO" id="GO:0009279">
    <property type="term" value="C:cell outer membrane"/>
    <property type="evidence" value="ECO:0007669"/>
    <property type="project" value="UniProtKB-SubCell"/>
</dbReference>
<dbReference type="PROSITE" id="PS51257">
    <property type="entry name" value="PROKAR_LIPOPROTEIN"/>
    <property type="match status" value="1"/>
</dbReference>
<reference evidence="12 13" key="1">
    <citation type="journal article" date="2013" name="BMC Genomics">
        <title>Genomes of "Spiribacter", a streamlined, successful halophilic bacterium.</title>
        <authorList>
            <person name="Lopez-Perez M."/>
            <person name="Ghai R."/>
            <person name="Leon M.J."/>
            <person name="Rodriguez-Olmos A."/>
            <person name="Copa-Patino J.L."/>
            <person name="Soliveri J."/>
            <person name="Sanchez-Porro C."/>
            <person name="Ventosa A."/>
            <person name="Rodriguez-Valera F."/>
        </authorList>
    </citation>
    <scope>NUCLEOTIDE SEQUENCE [LARGE SCALE GENOMIC DNA]</scope>
    <source>
        <strain evidence="12 13">UAH-SP71</strain>
    </source>
</reference>
<dbReference type="InterPro" id="IPR014169">
    <property type="entry name" value="Pal_lipo_C"/>
</dbReference>
<dbReference type="Pfam" id="PF00691">
    <property type="entry name" value="OmpA"/>
    <property type="match status" value="1"/>
</dbReference>
<dbReference type="KEGG" id="spiu:SPICUR_02185"/>
<evidence type="ECO:0000256" key="1">
    <source>
        <dbReference type="ARBA" id="ARBA00022618"/>
    </source>
</evidence>
<keyword evidence="1 8" id="KW-0132">Cell division</keyword>
<keyword evidence="6 8" id="KW-0449">Lipoprotein</keyword>
<comment type="function">
    <text evidence="8">Part of the Tol-Pal system, which plays a role in outer membrane invagination during cell division and is important for maintaining outer membrane integrity.</text>
</comment>
<sequence>MKPIRYWLIPLALTALLAGCATTDDAIDDAEMAEIDQAAAAEAETGGDGADSNGADAAGATDATGVSGEPLEDPDSPLSDRVIYFEYDSSTLSDEAMTLIEAHGEYLADNGNRQMLVEGHTDERGAREYNLALGERRAESVKQALLIAGADEEQIEIVSYGEESPAVSGSGESVWSENRRAALVYER</sequence>
<dbReference type="InterPro" id="IPR006665">
    <property type="entry name" value="OmpA-like"/>
</dbReference>
<dbReference type="OrthoDB" id="9809164at2"/>
<keyword evidence="2 8" id="KW-0732">Signal</keyword>
<feature type="compositionally biased region" description="Low complexity" evidence="9">
    <location>
        <begin position="40"/>
        <end position="65"/>
    </location>
</feature>
<feature type="signal peptide" evidence="10">
    <location>
        <begin position="1"/>
        <end position="26"/>
    </location>
</feature>
<dbReference type="NCBIfam" id="TIGR02802">
    <property type="entry name" value="Pal_lipo"/>
    <property type="match status" value="1"/>
</dbReference>
<evidence type="ECO:0000313" key="12">
    <source>
        <dbReference type="EMBL" id="AGY91451.1"/>
    </source>
</evidence>
<dbReference type="InterPro" id="IPR036737">
    <property type="entry name" value="OmpA-like_sf"/>
</dbReference>
<dbReference type="InterPro" id="IPR050330">
    <property type="entry name" value="Bact_OuterMem_StrucFunc"/>
</dbReference>
<dbReference type="STRING" id="1335757.SPICUR_02185"/>
<organism evidence="12 13">
    <name type="scientific">Spiribacter curvatus</name>
    <dbReference type="NCBI Taxonomy" id="1335757"/>
    <lineage>
        <taxon>Bacteria</taxon>
        <taxon>Pseudomonadati</taxon>
        <taxon>Pseudomonadota</taxon>
        <taxon>Gammaproteobacteria</taxon>
        <taxon>Chromatiales</taxon>
        <taxon>Ectothiorhodospiraceae</taxon>
        <taxon>Spiribacter</taxon>
    </lineage>
</organism>
<dbReference type="PANTHER" id="PTHR30329:SF21">
    <property type="entry name" value="LIPOPROTEIN YIAD-RELATED"/>
    <property type="match status" value="1"/>
</dbReference>
<evidence type="ECO:0000256" key="5">
    <source>
        <dbReference type="ARBA" id="ARBA00023237"/>
    </source>
</evidence>
<dbReference type="PRINTS" id="PR01021">
    <property type="entry name" value="OMPADOMAIN"/>
</dbReference>
<dbReference type="PANTHER" id="PTHR30329">
    <property type="entry name" value="STATOR ELEMENT OF FLAGELLAR MOTOR COMPLEX"/>
    <property type="match status" value="1"/>
</dbReference>
<keyword evidence="7 8" id="KW-0131">Cell cycle</keyword>
<name>U5T2E6_9GAMM</name>
<keyword evidence="5 8" id="KW-0998">Cell outer membrane</keyword>
<evidence type="ECO:0000256" key="2">
    <source>
        <dbReference type="ARBA" id="ARBA00022729"/>
    </source>
</evidence>
<comment type="similarity">
    <text evidence="8">Belongs to the Pal lipoprotein family.</text>
</comment>
<dbReference type="PROSITE" id="PS51123">
    <property type="entry name" value="OMPA_2"/>
    <property type="match status" value="1"/>
</dbReference>
<dbReference type="HAMAP" id="MF_02204">
    <property type="entry name" value="Pal"/>
    <property type="match status" value="1"/>
</dbReference>
<evidence type="ECO:0000256" key="9">
    <source>
        <dbReference type="SAM" id="MobiDB-lite"/>
    </source>
</evidence>
<evidence type="ECO:0000313" key="13">
    <source>
        <dbReference type="Proteomes" id="UP000017640"/>
    </source>
</evidence>
<feature type="region of interest" description="Disordered" evidence="9">
    <location>
        <begin position="40"/>
        <end position="79"/>
    </location>
</feature>
<feature type="chain" id="PRO_5004664476" description="Peptidoglycan-associated lipoprotein" evidence="10">
    <location>
        <begin position="27"/>
        <end position="187"/>
    </location>
</feature>
<dbReference type="EMBL" id="CP005990">
    <property type="protein sequence ID" value="AGY91451.1"/>
    <property type="molecule type" value="Genomic_DNA"/>
</dbReference>
<protein>
    <recommendedName>
        <fullName evidence="8">Peptidoglycan-associated lipoprotein</fullName>
        <shortName evidence="8">PAL</shortName>
    </recommendedName>
</protein>
<evidence type="ECO:0000259" key="11">
    <source>
        <dbReference type="PROSITE" id="PS51123"/>
    </source>
</evidence>
<evidence type="ECO:0000256" key="10">
    <source>
        <dbReference type="SAM" id="SignalP"/>
    </source>
</evidence>
<gene>
    <name evidence="8" type="primary">pal</name>
    <name evidence="12" type="ORF">SPICUR_02185</name>
</gene>
<keyword evidence="13" id="KW-1185">Reference proteome</keyword>
<dbReference type="SUPFAM" id="SSF103088">
    <property type="entry name" value="OmpA-like"/>
    <property type="match status" value="1"/>
</dbReference>
<feature type="domain" description="OmpA-like" evidence="11">
    <location>
        <begin position="72"/>
        <end position="187"/>
    </location>
</feature>
<evidence type="ECO:0000256" key="8">
    <source>
        <dbReference type="HAMAP-Rule" id="MF_02204"/>
    </source>
</evidence>
<dbReference type="InterPro" id="IPR039001">
    <property type="entry name" value="Pal"/>
</dbReference>
<comment type="subcellular location">
    <subcellularLocation>
        <location evidence="8">Cell outer membrane</location>
        <topology evidence="8">Lipid-anchor</topology>
    </subcellularLocation>
</comment>
<proteinExistence type="inferred from homology"/>
<dbReference type="PATRIC" id="fig|1335757.3.peg.432"/>
<dbReference type="eggNOG" id="COG2885">
    <property type="taxonomic scope" value="Bacteria"/>
</dbReference>
<dbReference type="GO" id="GO:0051301">
    <property type="term" value="P:cell division"/>
    <property type="evidence" value="ECO:0007669"/>
    <property type="project" value="UniProtKB-UniRule"/>
</dbReference>
<evidence type="ECO:0000256" key="6">
    <source>
        <dbReference type="ARBA" id="ARBA00023288"/>
    </source>
</evidence>
<comment type="subunit">
    <text evidence="8">The Tol-Pal system is composed of five core proteins: the inner membrane proteins TolA, TolQ and TolR, the periplasmic protein TolB and the outer membrane protein Pal. They form a network linking the inner and outer membranes and the peptidoglycan layer.</text>
</comment>
<keyword evidence="4 8" id="KW-0564">Palmitate</keyword>
<dbReference type="RefSeq" id="WP_023365597.1">
    <property type="nucleotide sequence ID" value="NC_022664.1"/>
</dbReference>
<dbReference type="AlphaFoldDB" id="U5T2E6"/>
<keyword evidence="3 8" id="KW-0472">Membrane</keyword>
<dbReference type="InterPro" id="IPR006664">
    <property type="entry name" value="OMP_bac"/>
</dbReference>
<evidence type="ECO:0000256" key="4">
    <source>
        <dbReference type="ARBA" id="ARBA00023139"/>
    </source>
</evidence>
<dbReference type="HOGENOM" id="CLU_016890_9_0_6"/>
<evidence type="ECO:0000256" key="3">
    <source>
        <dbReference type="ARBA" id="ARBA00023136"/>
    </source>
</evidence>
<dbReference type="CDD" id="cd07185">
    <property type="entry name" value="OmpA_C-like"/>
    <property type="match status" value="1"/>
</dbReference>
<evidence type="ECO:0000256" key="7">
    <source>
        <dbReference type="ARBA" id="ARBA00023306"/>
    </source>
</evidence>